<organism evidence="1 2">
    <name type="scientific">Dryococelus australis</name>
    <dbReference type="NCBI Taxonomy" id="614101"/>
    <lineage>
        <taxon>Eukaryota</taxon>
        <taxon>Metazoa</taxon>
        <taxon>Ecdysozoa</taxon>
        <taxon>Arthropoda</taxon>
        <taxon>Hexapoda</taxon>
        <taxon>Insecta</taxon>
        <taxon>Pterygota</taxon>
        <taxon>Neoptera</taxon>
        <taxon>Polyneoptera</taxon>
        <taxon>Phasmatodea</taxon>
        <taxon>Verophasmatodea</taxon>
        <taxon>Anareolatae</taxon>
        <taxon>Phasmatidae</taxon>
        <taxon>Eurycanthinae</taxon>
        <taxon>Dryococelus</taxon>
    </lineage>
</organism>
<accession>A0ABQ9I2Q8</accession>
<protein>
    <submittedName>
        <fullName evidence="1">Uncharacterized protein</fullName>
    </submittedName>
</protein>
<name>A0ABQ9I2Q8_9NEOP</name>
<evidence type="ECO:0000313" key="1">
    <source>
        <dbReference type="EMBL" id="KAJ8890939.1"/>
    </source>
</evidence>
<reference evidence="1 2" key="1">
    <citation type="submission" date="2023-02" db="EMBL/GenBank/DDBJ databases">
        <title>LHISI_Scaffold_Assembly.</title>
        <authorList>
            <person name="Stuart O.P."/>
            <person name="Cleave R."/>
            <person name="Magrath M.J.L."/>
            <person name="Mikheyev A.S."/>
        </authorList>
    </citation>
    <scope>NUCLEOTIDE SEQUENCE [LARGE SCALE GENOMIC DNA]</scope>
    <source>
        <strain evidence="1">Daus_M_001</strain>
        <tissue evidence="1">Leg muscle</tissue>
    </source>
</reference>
<gene>
    <name evidence="1" type="ORF">PR048_010448</name>
</gene>
<evidence type="ECO:0000313" key="2">
    <source>
        <dbReference type="Proteomes" id="UP001159363"/>
    </source>
</evidence>
<dbReference type="Proteomes" id="UP001159363">
    <property type="component" value="Chromosome 3"/>
</dbReference>
<dbReference type="EMBL" id="JARBHB010000003">
    <property type="protein sequence ID" value="KAJ8890939.1"/>
    <property type="molecule type" value="Genomic_DNA"/>
</dbReference>
<proteinExistence type="predicted"/>
<sequence length="988" mass="107622">MDVYKGVNVWTDPRCVFGSPLVLTLPQHIRWWTLILNPWFCGKYILTLLRKEIVHGGFRQVKVLHLRRICMPLQVIAHGKRNATFYTLIRAGMQGRGRWDIPEKTCRPAARLPHAKIREQPHQELNPHGLMVITSSAPNPRYFHVQSDQPERSSVLAQRTNTGSGSVYTLLQGIPGFTREAGTDNDRTSGRSEKKFIRHAGKRTRVYGPAFSPHDHDILASVTAAPALANWTRTRHPCPSWTPPTPDHVTLALFTPRGVQAAQGDPAPTVRRRVGRLPGRPRLSHLRRRPAVTAYAAPVVAASAAVSYANTYNAPPARLVYAAPAVVEPTHPWLPPPLLVPTPPPDSEGTVVAERLDYSPPTKANRVHSPAGSLPDFRKWESGRTMSLVRRVFSEISRFPTLEFRRHSILTHVAPDTQVHIEHNGSPVSKKMLSDATVPYTAVYYENYEEGVALAIYLLFLWYLITTQSGWTATCNIAVSCADFKLRFGDQLCTCSCRAPLASVTPLCAAERMSCGSLMNYSCDIGHELLSGWAPLAFTRCVTSHPAACMNDGSFVHPIHGLVSAPGGIIGLASKRAHFTVNSLERGASLLELFPTKSGDDKGDTATCVNCAIALRACTCAECALRSAGIQGRRKREIPEKIRRPTVSYGTILTCENTVTRPGIEPSSSWWGTSRLTAQPLQIPREFSNFLTRTSFSKERKQDDEKSALEFTHQLRVEWTPLGTMRPRSRGEGAIRVTLTCTASASSLLRARRAVFPANRPFPTEQVVNLQGLVLTVATALVAPTLVCGSQGSRLELDTPPPPPLPRSRDVALALFVYRRGAMSPRLATGSQLPDITQQLPLHSEALRRAVPTSNMYKLVILPLLFAAVSAGYLGAPAVATYAAPAVAAYAAPAVVASHAPVVAAPAAVSYANTYKAPPARLAYAAPAVAAYAAPAIVKSHAEKRGSYKGHTGTRYKARRRPCAQGSELACSVIAVLRVPIGLKAATL</sequence>
<comment type="caution">
    <text evidence="1">The sequence shown here is derived from an EMBL/GenBank/DDBJ whole genome shotgun (WGS) entry which is preliminary data.</text>
</comment>
<keyword evidence="2" id="KW-1185">Reference proteome</keyword>